<dbReference type="KEGG" id="ada:A5CPEGH6_15370"/>
<dbReference type="Proteomes" id="UP000319374">
    <property type="component" value="Chromosome"/>
</dbReference>
<dbReference type="EMBL" id="AP019736">
    <property type="protein sequence ID" value="BBL06899.1"/>
    <property type="molecule type" value="Genomic_DNA"/>
</dbReference>
<evidence type="ECO:0000313" key="1">
    <source>
        <dbReference type="EMBL" id="BBL06899.1"/>
    </source>
</evidence>
<evidence type="ECO:0000313" key="2">
    <source>
        <dbReference type="Proteomes" id="UP000319374"/>
    </source>
</evidence>
<reference evidence="2" key="1">
    <citation type="submission" date="2019-06" db="EMBL/GenBank/DDBJ databases">
        <title>Alistipes onderdonkii subsp. vulgaris subsp. nov., Alistipes dispar sp. nov. and Alistipes communis sp. nov., isolated from human faeces, and creation of Alistipes onderdonkii subsp. onderdonkii subsp. nov.</title>
        <authorList>
            <person name="Sakamoto M."/>
            <person name="Ikeyama N."/>
            <person name="Ogata Y."/>
            <person name="Suda W."/>
            <person name="Iino T."/>
            <person name="Hattori M."/>
            <person name="Ohkuma M."/>
        </authorList>
    </citation>
    <scope>NUCLEOTIDE SEQUENCE [LARGE SCALE GENOMIC DNA]</scope>
    <source>
        <strain evidence="2">5CPEGH6</strain>
    </source>
</reference>
<evidence type="ECO:0008006" key="3">
    <source>
        <dbReference type="Google" id="ProtNLM"/>
    </source>
</evidence>
<protein>
    <recommendedName>
        <fullName evidence="3">DUF4906 domain-containing protein</fullName>
    </recommendedName>
</protein>
<gene>
    <name evidence="1" type="ORF">A5CPEGH6_15370</name>
</gene>
<sequence length="843" mass="90608">MGRIGLRAFVAAGLLGLYASACSREKLPAGAGGGPRPEAVYLDVRLTAGDAPASRAMTADAESAIDIGSLRVLVFDERDRLSDVAPCTIHNASFVTFRLRGSVNGEKYRVVMLVNAENAPSVAELRTKWIGRPYSELAEACFFFDVNGAWDTSLRTSIPMWAGFEPMVVEPDMPFPKNVRMIRAVARADVGVGVDENGMPDPAARIAEFRLDSVRLFGSKRRGWAMPRPDAFVADQDAALTEASAPSLWVPEYASNGLLPGGGYDAKGDVGGLLYAVPQLGGGSAALFRGIYLAESAEFPADSACLVLSGRYKSDPNASWNDVETTYYRVDFCRDVRDGGGLAPVLRNHRYLFSVKRVSGPGMPTVEEALKSASVNLEVDVESWNDFPETETADRIVPLHLELKGLDFAGDGSAAYAGDYESFRRQDGNGGESPYLDRPDAGGGYDRERLLHNVAVAAYRADDGTFDELLAFDRFDLTNGRNDLYIGISRRPYARRLVVLANFALGTAAGLEKALSVTTLSDFSSWSGFRQVCVPSGGQLLWNDLPFSGISRTIAPEELREGAVASVDVGLLAAVARLDVGINYADISVGKDGAGQPAGAPGVTYPFYLRGVYVVNYRSHFSLTPDFGAADELAAGTVKDPSPAGAPVEAAVPADMLRYPLAYPAASADAGLKHVLLRQIYLPETAAGSQTVLIVKGGPDASDDRNDTYYKVVLDKELLRNHRYVLNLNNITAPGAATPEAALNGSPAEAVFTLLTWENRVVDLPNVGQYVLSVREQYRNDVVHTCAAGDVIRVITTYPTWHLLDATDRVVSSGSRGTSYLTAPAKGSYRIKAGSLYWSLTVK</sequence>
<keyword evidence="2" id="KW-1185">Reference proteome</keyword>
<proteinExistence type="predicted"/>
<organism evidence="1 2">
    <name type="scientific">Alistipes dispar</name>
    <dbReference type="NCBI Taxonomy" id="2585119"/>
    <lineage>
        <taxon>Bacteria</taxon>
        <taxon>Pseudomonadati</taxon>
        <taxon>Bacteroidota</taxon>
        <taxon>Bacteroidia</taxon>
        <taxon>Bacteroidales</taxon>
        <taxon>Rikenellaceae</taxon>
        <taxon>Alistipes</taxon>
    </lineage>
</organism>
<name>A0A4Y1X349_9BACT</name>
<accession>A0A4Y1X349</accession>
<dbReference type="AlphaFoldDB" id="A0A4Y1X349"/>